<sequence>MQRLLIVNADDFGLSKGVNYGIIEAARHGVVTSTTAMMNAPAIEHGAELSTSVPQLGVGLHFVLSFGCPLTNMPSLARDGKFGKWVWEVAEQGALSTEDVECELACQYQRFLDVFGRAPTHIDSHHHVHLIPQVYAVVAKFAHDKGLPVRIDREVVEQNQIALTDERSSDSFASNFYAENVQEAFFLDILDNAVTRDERSIEIMCHPGLVDKPLQQSQYCYPRLDELDVLTAPSLKAAVKARGFRLGNFSDL</sequence>
<dbReference type="OrthoDB" id="9774177at2"/>
<evidence type="ECO:0000256" key="6">
    <source>
        <dbReference type="ARBA" id="ARBA00023277"/>
    </source>
</evidence>
<dbReference type="GO" id="GO:0000272">
    <property type="term" value="P:polysaccharide catabolic process"/>
    <property type="evidence" value="ECO:0007669"/>
    <property type="project" value="UniProtKB-UniRule"/>
</dbReference>
<dbReference type="Pfam" id="PF04794">
    <property type="entry name" value="YdjC"/>
    <property type="match status" value="1"/>
</dbReference>
<evidence type="ECO:0000313" key="10">
    <source>
        <dbReference type="EMBL" id="POP50456.1"/>
    </source>
</evidence>
<reference evidence="11 12" key="1">
    <citation type="submission" date="2018-01" db="EMBL/GenBank/DDBJ databases">
        <title>Superficieibacter electus gen. nov., sp. nov., an extended-spectrum beta-lactamase possessing member of the Enterobacteriaceae family, isolated from intensive care unit surfaces.</title>
        <authorList>
            <person name="Potter R.F."/>
            <person name="D'Souza A.W."/>
        </authorList>
    </citation>
    <scope>NUCLEOTIDE SEQUENCE [LARGE SCALE GENOMIC DNA]</scope>
    <source>
        <strain evidence="10 12">BP-1</strain>
        <strain evidence="9 11">BP-2</strain>
    </source>
</reference>
<comment type="caution">
    <text evidence="10">The sequence shown here is derived from an EMBL/GenBank/DDBJ whole genome shotgun (WGS) entry which is preliminary data.</text>
</comment>
<keyword evidence="6 8" id="KW-0119">Carbohydrate metabolism</keyword>
<dbReference type="HAMAP" id="MF_01246">
    <property type="entry name" value="COD"/>
    <property type="match status" value="1"/>
</dbReference>
<feature type="binding site" evidence="8">
    <location>
        <position position="125"/>
    </location>
    <ligand>
        <name>Mg(2+)</name>
        <dbReference type="ChEBI" id="CHEBI:18420"/>
    </ligand>
</feature>
<dbReference type="GO" id="GO:0005737">
    <property type="term" value="C:cytoplasm"/>
    <property type="evidence" value="ECO:0007669"/>
    <property type="project" value="UniProtKB-SubCell"/>
</dbReference>
<dbReference type="SUPFAM" id="SSF88713">
    <property type="entry name" value="Glycoside hydrolase/deacetylase"/>
    <property type="match status" value="1"/>
</dbReference>
<evidence type="ECO:0000256" key="1">
    <source>
        <dbReference type="ARBA" id="ARBA00001946"/>
    </source>
</evidence>
<keyword evidence="3 8" id="KW-0378">Hydrolase</keyword>
<comment type="subcellular location">
    <subcellularLocation>
        <location evidence="8">Cytoplasm</location>
    </subcellularLocation>
</comment>
<dbReference type="InterPro" id="IPR006879">
    <property type="entry name" value="YdjC-like"/>
</dbReference>
<comment type="pathway">
    <text evidence="8">Glycan degradation; chitin degradation.</text>
</comment>
<dbReference type="GO" id="GO:0046872">
    <property type="term" value="F:metal ion binding"/>
    <property type="evidence" value="ECO:0007669"/>
    <property type="project" value="UniProtKB-KW"/>
</dbReference>
<comment type="catalytic activity">
    <reaction evidence="8">
        <text>diacetylchitobiose-6'-phosphate + H2O = N'-monoacetylchitobiose-6'-phosphate + acetate</text>
        <dbReference type="Rhea" id="RHEA:35083"/>
        <dbReference type="ChEBI" id="CHEBI:15377"/>
        <dbReference type="ChEBI" id="CHEBI:30089"/>
        <dbReference type="ChEBI" id="CHEBI:64883"/>
        <dbReference type="ChEBI" id="CHEBI:71315"/>
    </reaction>
</comment>
<comment type="function">
    <text evidence="8">Involved in the degradation of chitin. ChbG is essential for growth on the acetylated chitooligosaccharides chitobiose and chitotriose but is dispensable for growth on cellobiose and chitosan dimer, the deacetylated form of chitobiose. Deacetylation of chitobiose-6-P and chitotriose-6-P is necessary for both the activation of the chb promoter by the regulatory protein ChbR and the hydrolysis of phosphorylated beta-glucosides by the phospho-beta-glucosidase ChbF. Catalyzes the removal of only one acetyl group from chitobiose-6-P to yield monoacetylchitobiose-6-P, the inducer of ChbR and the substrate of ChbF.</text>
</comment>
<evidence type="ECO:0000256" key="7">
    <source>
        <dbReference type="ARBA" id="ARBA00023326"/>
    </source>
</evidence>
<comment type="catalytic activity">
    <reaction evidence="8">
        <text>N,N'-diacetylchitobiose + H2O = N-acetyl-beta-D-glucosaminyl-(1-&gt;4)-D-glucosamine + acetate</text>
        <dbReference type="Rhea" id="RHEA:27469"/>
        <dbReference type="ChEBI" id="CHEBI:15377"/>
        <dbReference type="ChEBI" id="CHEBI:28681"/>
        <dbReference type="ChEBI" id="CHEBI:30089"/>
        <dbReference type="ChEBI" id="CHEBI:59910"/>
        <dbReference type="EC" id="3.5.1.105"/>
    </reaction>
</comment>
<dbReference type="NCBIfam" id="NF002559">
    <property type="entry name" value="PRK02134.1"/>
    <property type="match status" value="1"/>
</dbReference>
<dbReference type="PANTHER" id="PTHR31609:SF1">
    <property type="entry name" value="CARBOHYDRATE DEACETYLASE"/>
    <property type="match status" value="1"/>
</dbReference>
<dbReference type="EC" id="3.5.1.105" evidence="8"/>
<evidence type="ECO:0000256" key="5">
    <source>
        <dbReference type="ARBA" id="ARBA00023024"/>
    </source>
</evidence>
<dbReference type="Gene3D" id="3.20.20.370">
    <property type="entry name" value="Glycoside hydrolase/deacetylase"/>
    <property type="match status" value="1"/>
</dbReference>
<protein>
    <recommendedName>
        <fullName evidence="8">Chitooligosaccharide deacetylase</fullName>
        <shortName evidence="8">COD</shortName>
        <ecNumber evidence="8">3.5.1.105</ecNumber>
    </recommendedName>
    <alternativeName>
        <fullName evidence="8">Chitin disaccharide deacetylase</fullName>
    </alternativeName>
    <alternativeName>
        <fullName evidence="8">Chitobiose deacetylase</fullName>
    </alternativeName>
    <alternativeName>
        <fullName evidence="8">Chitobiose-6P deacetylase</fullName>
    </alternativeName>
    <alternativeName>
        <fullName evidence="8">Chitotriose deacetylase</fullName>
    </alternativeName>
    <alternativeName>
        <fullName evidence="8">Chitotriose-6P deacetylase</fullName>
    </alternativeName>
</protein>
<comment type="cofactor">
    <cofactor evidence="1 8">
        <name>Mg(2+)</name>
        <dbReference type="ChEBI" id="CHEBI:18420"/>
    </cofactor>
</comment>
<name>A0A2P5GV77_9ENTR</name>
<evidence type="ECO:0000313" key="12">
    <source>
        <dbReference type="Proteomes" id="UP000247005"/>
    </source>
</evidence>
<dbReference type="GO" id="GO:0052777">
    <property type="term" value="P:diacetylchitobiose catabolic process"/>
    <property type="evidence" value="ECO:0007669"/>
    <property type="project" value="UniProtKB-UniRule"/>
</dbReference>
<evidence type="ECO:0000256" key="2">
    <source>
        <dbReference type="ARBA" id="ARBA00022723"/>
    </source>
</evidence>
<keyword evidence="8" id="KW-0963">Cytoplasm</keyword>
<dbReference type="UniPathway" id="UPA00349"/>
<dbReference type="GO" id="GO:0006032">
    <property type="term" value="P:chitin catabolic process"/>
    <property type="evidence" value="ECO:0007669"/>
    <property type="project" value="UniProtKB-UniPathway"/>
</dbReference>
<dbReference type="EMBL" id="PQGE01000020">
    <property type="protein sequence ID" value="POP42267.1"/>
    <property type="molecule type" value="Genomic_DNA"/>
</dbReference>
<evidence type="ECO:0000256" key="8">
    <source>
        <dbReference type="HAMAP-Rule" id="MF_01246"/>
    </source>
</evidence>
<keyword evidence="7 8" id="KW-0624">Polysaccharide degradation</keyword>
<dbReference type="Proteomes" id="UP000247005">
    <property type="component" value="Unassembled WGS sequence"/>
</dbReference>
<gene>
    <name evidence="8" type="primary">chbG</name>
    <name evidence="10" type="ORF">CHU32_03250</name>
    <name evidence="9" type="ORF">CHU33_19535</name>
</gene>
<dbReference type="EMBL" id="PQGD01000002">
    <property type="protein sequence ID" value="POP50456.1"/>
    <property type="molecule type" value="Genomic_DNA"/>
</dbReference>
<comment type="similarity">
    <text evidence="8">Belongs to the YdjC deacetylase family. ChbG subfamily.</text>
</comment>
<dbReference type="AlphaFoldDB" id="A0A2P5GV77"/>
<feature type="binding site" evidence="8">
    <location>
        <position position="61"/>
    </location>
    <ligand>
        <name>Mg(2+)</name>
        <dbReference type="ChEBI" id="CHEBI:18420"/>
    </ligand>
</feature>
<dbReference type="RefSeq" id="WP_103677737.1">
    <property type="nucleotide sequence ID" value="NZ_PQGD01000002.1"/>
</dbReference>
<evidence type="ECO:0000256" key="3">
    <source>
        <dbReference type="ARBA" id="ARBA00022801"/>
    </source>
</evidence>
<dbReference type="InterPro" id="IPR022948">
    <property type="entry name" value="COD_ChbG_bac"/>
</dbReference>
<dbReference type="GO" id="GO:0019213">
    <property type="term" value="F:deacetylase activity"/>
    <property type="evidence" value="ECO:0007669"/>
    <property type="project" value="TreeGrafter"/>
</dbReference>
<evidence type="ECO:0000313" key="9">
    <source>
        <dbReference type="EMBL" id="POP42267.1"/>
    </source>
</evidence>
<keyword evidence="11" id="KW-1185">Reference proteome</keyword>
<dbReference type="Proteomes" id="UP000237073">
    <property type="component" value="Unassembled WGS sequence"/>
</dbReference>
<evidence type="ECO:0000313" key="11">
    <source>
        <dbReference type="Proteomes" id="UP000237073"/>
    </source>
</evidence>
<dbReference type="InterPro" id="IPR011330">
    <property type="entry name" value="Glyco_hydro/deAcase_b/a-brl"/>
</dbReference>
<keyword evidence="2 8" id="KW-0479">Metal-binding</keyword>
<keyword evidence="4 8" id="KW-0460">Magnesium</keyword>
<accession>A0A2P5GV77</accession>
<dbReference type="GO" id="GO:0036311">
    <property type="term" value="F:chitin disaccharide deacetylase activity"/>
    <property type="evidence" value="ECO:0007669"/>
    <property type="project" value="UniProtKB-UniRule"/>
</dbReference>
<organism evidence="10 12">
    <name type="scientific">Superficieibacter electus</name>
    <dbReference type="NCBI Taxonomy" id="2022662"/>
    <lineage>
        <taxon>Bacteria</taxon>
        <taxon>Pseudomonadati</taxon>
        <taxon>Pseudomonadota</taxon>
        <taxon>Gammaproteobacteria</taxon>
        <taxon>Enterobacterales</taxon>
        <taxon>Enterobacteriaceae</taxon>
        <taxon>Superficieibacter</taxon>
    </lineage>
</organism>
<proteinExistence type="inferred from homology"/>
<dbReference type="PANTHER" id="PTHR31609">
    <property type="entry name" value="YDJC DEACETYLASE FAMILY MEMBER"/>
    <property type="match status" value="1"/>
</dbReference>
<evidence type="ECO:0000256" key="4">
    <source>
        <dbReference type="ARBA" id="ARBA00022842"/>
    </source>
</evidence>
<comment type="subunit">
    <text evidence="8">Homodimer.</text>
</comment>
<dbReference type="CDD" id="cd10803">
    <property type="entry name" value="YdjC_EF3048_like"/>
    <property type="match status" value="1"/>
</dbReference>
<keyword evidence="5 8" id="KW-0146">Chitin degradation</keyword>